<evidence type="ECO:0000256" key="5">
    <source>
        <dbReference type="ARBA" id="ARBA00023015"/>
    </source>
</evidence>
<dbReference type="GO" id="GO:0008270">
    <property type="term" value="F:zinc ion binding"/>
    <property type="evidence" value="ECO:0007669"/>
    <property type="project" value="UniProtKB-KW"/>
</dbReference>
<dbReference type="STRING" id="13333.W1NWH2"/>
<dbReference type="FunFam" id="4.10.1100.10:FF:000001">
    <property type="entry name" value="Squamosa promoter-binding-like protein 14"/>
    <property type="match status" value="1"/>
</dbReference>
<dbReference type="InterPro" id="IPR004333">
    <property type="entry name" value="SBP_dom"/>
</dbReference>
<keyword evidence="14" id="KW-1185">Reference proteome</keyword>
<organism evidence="13 14">
    <name type="scientific">Amborella trichopoda</name>
    <dbReference type="NCBI Taxonomy" id="13333"/>
    <lineage>
        <taxon>Eukaryota</taxon>
        <taxon>Viridiplantae</taxon>
        <taxon>Streptophyta</taxon>
        <taxon>Embryophyta</taxon>
        <taxon>Tracheophyta</taxon>
        <taxon>Spermatophyta</taxon>
        <taxon>Magnoliopsida</taxon>
        <taxon>Amborellales</taxon>
        <taxon>Amborellaceae</taxon>
        <taxon>Amborella</taxon>
    </lineage>
</organism>
<feature type="region of interest" description="Disordered" evidence="10">
    <location>
        <begin position="71"/>
        <end position="96"/>
    </location>
</feature>
<evidence type="ECO:0000256" key="3">
    <source>
        <dbReference type="ARBA" id="ARBA00022771"/>
    </source>
</evidence>
<dbReference type="eggNOG" id="ENOG502QS71">
    <property type="taxonomic scope" value="Eukaryota"/>
</dbReference>
<dbReference type="PANTHER" id="PTHR31251">
    <property type="entry name" value="SQUAMOSA PROMOTER-BINDING-LIKE PROTEIN 4"/>
    <property type="match status" value="1"/>
</dbReference>
<dbReference type="Gramene" id="ERN01987">
    <property type="protein sequence ID" value="ERN01987"/>
    <property type="gene ID" value="AMTR_s00045p00076020"/>
</dbReference>
<evidence type="ECO:0000256" key="8">
    <source>
        <dbReference type="ARBA" id="ARBA00023242"/>
    </source>
</evidence>
<dbReference type="SUPFAM" id="SSF103612">
    <property type="entry name" value="SBT domain"/>
    <property type="match status" value="1"/>
</dbReference>
<keyword evidence="6" id="KW-0238">DNA-binding</keyword>
<dbReference type="PROSITE" id="PS51141">
    <property type="entry name" value="ZF_SBP"/>
    <property type="match status" value="1"/>
</dbReference>
<keyword evidence="8" id="KW-0539">Nucleus</keyword>
<dbReference type="Pfam" id="PF26102">
    <property type="entry name" value="Ig_SPL7"/>
    <property type="match status" value="1"/>
</dbReference>
<keyword evidence="11" id="KW-0812">Transmembrane</keyword>
<evidence type="ECO:0000256" key="4">
    <source>
        <dbReference type="ARBA" id="ARBA00022833"/>
    </source>
</evidence>
<dbReference type="KEGG" id="atr:18430087"/>
<keyword evidence="11" id="KW-1133">Transmembrane helix</keyword>
<dbReference type="PANTHER" id="PTHR31251:SF86">
    <property type="entry name" value="SQUAMOSA PROMOTER-BINDING-LIKE PROTEIN 1"/>
    <property type="match status" value="1"/>
</dbReference>
<dbReference type="EMBL" id="KI394661">
    <property type="protein sequence ID" value="ERN01987.1"/>
    <property type="molecule type" value="Genomic_DNA"/>
</dbReference>
<reference evidence="14" key="1">
    <citation type="journal article" date="2013" name="Science">
        <title>The Amborella genome and the evolution of flowering plants.</title>
        <authorList>
            <consortium name="Amborella Genome Project"/>
        </authorList>
    </citation>
    <scope>NUCLEOTIDE SEQUENCE [LARGE SCALE GENOMIC DNA]</scope>
</reference>
<proteinExistence type="predicted"/>
<evidence type="ECO:0000256" key="7">
    <source>
        <dbReference type="ARBA" id="ARBA00023163"/>
    </source>
</evidence>
<feature type="compositionally biased region" description="Low complexity" evidence="10">
    <location>
        <begin position="71"/>
        <end position="80"/>
    </location>
</feature>
<dbReference type="OMA" id="CEQKLAY"/>
<evidence type="ECO:0000256" key="10">
    <source>
        <dbReference type="SAM" id="MobiDB-lite"/>
    </source>
</evidence>
<feature type="transmembrane region" description="Helical" evidence="11">
    <location>
        <begin position="1001"/>
        <end position="1024"/>
    </location>
</feature>
<dbReference type="GO" id="GO:0000976">
    <property type="term" value="F:transcription cis-regulatory region binding"/>
    <property type="evidence" value="ECO:0000318"/>
    <property type="project" value="GO_Central"/>
</dbReference>
<evidence type="ECO:0000259" key="12">
    <source>
        <dbReference type="PROSITE" id="PS51141"/>
    </source>
</evidence>
<sequence>MEARIKGRTQQFYSSGVPEFMLKGKGPVVVEQSRDWDPNDWKWDANLFIATPLSSTAQDCQIKQFFLPGSNNGAGNSGAEEAGKRRRVEAESNNEEGSLTLKLGEHAYPILDMEASNCEGKGGKKCKVQGGNGNRSTCQVDDCQADLNNAKDYHRRHKVCEMHAKATNAPVGQVMQRFCQQCSRFHVLQEFDEGKRSCRRRLAGHNRRRRKTHPDVVAGGDNLNDERASGLLLISLLKILSYMHSNSSERTKGQDLLSQLLRNIAGSAGAGALDGMQLAGLLQTSQTLQNVVGTSSGTSSEKEPVMFPNAISCATGQESSKPSQPTDLASKGLNYQDSMVRANDQAVTVAAPGMPQKVTVTQSCASEAFRAVPFESCKNLWTVKEGILREAQAGSSMLPIIVQESSLEKQCVKPNNFDLNSIYNESQDCVVDTMVETNSPDWPSCLVHDPHQISPTQTSGASDSASDRSPSSSSGDVQSRTDRIVFKLFDKDPSDLPLVLRGQILDWLSHSPTDIESYIRPGCIVLTIYLHLVESMWEELSSNLSSSLGRLLELSNDNFWRTGWIYATVQHRIAFIYNGRVMLELPYHSKSNILSVTPFAVAVSAEANFTLKGFNLSHSKTRLLCAYEGNYLNSSSDSTAEENFCEESSESDEEENTIQSLSITCSFPDIIGGGFIEVEDHDLHSGFFPFVVAEQDVCSEIRTLESTIELSEFDDPKMRANQVQTKNQVMEFLNEMGWLLRRNQLMSLSNGSDIYDFPLARFKWLLEFSMERDWCAVVKKLLDVVFEGKFELGERSSVELMLCEVGPLHRAVRRNCRSMVDFLLRYVPTKISEETVAMRRELEGKPFLFRPDMIGLAGVTPLHIAASMEGAEGVLDALTDDPGQVGIQAWKNAKDKTGFSPEDYARLRGYTGYIDQVQRKVISQKQAVGHVVLDMSGLLSTPNRAQTKQIDYIRIKLDTKSCQNSDKLTSFNIDKGTTAGHLHYCKLCDKQLAYKNAKRSLLYRPAMLSMVAIAAVCVCVGLLLKGPPEVIFVFPFRWELLGYGPI</sequence>
<evidence type="ECO:0000256" key="9">
    <source>
        <dbReference type="PROSITE-ProRule" id="PRU00470"/>
    </source>
</evidence>
<dbReference type="Proteomes" id="UP000017836">
    <property type="component" value="Unassembled WGS sequence"/>
</dbReference>
<comment type="subcellular location">
    <subcellularLocation>
        <location evidence="1">Nucleus</location>
    </subcellularLocation>
</comment>
<dbReference type="InterPro" id="IPR036770">
    <property type="entry name" value="Ankyrin_rpt-contain_sf"/>
</dbReference>
<accession>W1NWH2</accession>
<dbReference type="GO" id="GO:0005634">
    <property type="term" value="C:nucleus"/>
    <property type="evidence" value="ECO:0000318"/>
    <property type="project" value="GO_Central"/>
</dbReference>
<dbReference type="AlphaFoldDB" id="W1NWH2"/>
<dbReference type="Gene3D" id="1.25.40.20">
    <property type="entry name" value="Ankyrin repeat-containing domain"/>
    <property type="match status" value="1"/>
</dbReference>
<evidence type="ECO:0000256" key="11">
    <source>
        <dbReference type="SAM" id="Phobius"/>
    </source>
</evidence>
<keyword evidence="7" id="KW-0804">Transcription</keyword>
<name>W1NWH2_AMBTC</name>
<dbReference type="InterPro" id="IPR044817">
    <property type="entry name" value="SBP-like"/>
</dbReference>
<dbReference type="HOGENOM" id="CLU_006255_3_0_1"/>
<feature type="compositionally biased region" description="Basic residues" evidence="10">
    <location>
        <begin position="203"/>
        <end position="212"/>
    </location>
</feature>
<gene>
    <name evidence="13" type="ORF">AMTR_s00045p00076020</name>
</gene>
<evidence type="ECO:0000256" key="1">
    <source>
        <dbReference type="ARBA" id="ARBA00004123"/>
    </source>
</evidence>
<dbReference type="Pfam" id="PF03110">
    <property type="entry name" value="SBP"/>
    <property type="match status" value="1"/>
</dbReference>
<evidence type="ECO:0000313" key="13">
    <source>
        <dbReference type="EMBL" id="ERN01987.1"/>
    </source>
</evidence>
<feature type="region of interest" description="Disordered" evidence="10">
    <location>
        <begin position="445"/>
        <end position="478"/>
    </location>
</feature>
<dbReference type="Gene3D" id="4.10.1100.10">
    <property type="entry name" value="Transcription factor, SBP-box domain"/>
    <property type="match status" value="1"/>
</dbReference>
<evidence type="ECO:0000256" key="6">
    <source>
        <dbReference type="ARBA" id="ARBA00023125"/>
    </source>
</evidence>
<evidence type="ECO:0000256" key="2">
    <source>
        <dbReference type="ARBA" id="ARBA00022723"/>
    </source>
</evidence>
<feature type="domain" description="SBP-type" evidence="12">
    <location>
        <begin position="135"/>
        <end position="212"/>
    </location>
</feature>
<feature type="region of interest" description="Disordered" evidence="10">
    <location>
        <begin position="203"/>
        <end position="222"/>
    </location>
</feature>
<dbReference type="OrthoDB" id="514967at2759"/>
<protein>
    <recommendedName>
        <fullName evidence="12">SBP-type domain-containing protein</fullName>
    </recommendedName>
</protein>
<dbReference type="InterPro" id="IPR036893">
    <property type="entry name" value="SBP_sf"/>
</dbReference>
<keyword evidence="2" id="KW-0479">Metal-binding</keyword>
<feature type="compositionally biased region" description="Low complexity" evidence="10">
    <location>
        <begin position="459"/>
        <end position="476"/>
    </location>
</feature>
<dbReference type="SUPFAM" id="SSF48403">
    <property type="entry name" value="Ankyrin repeat"/>
    <property type="match status" value="1"/>
</dbReference>
<keyword evidence="5" id="KW-0805">Transcription regulation</keyword>
<keyword evidence="11" id="KW-0472">Membrane</keyword>
<dbReference type="GO" id="GO:0001216">
    <property type="term" value="F:DNA-binding transcription activator activity"/>
    <property type="evidence" value="ECO:0000318"/>
    <property type="project" value="GO_Central"/>
</dbReference>
<evidence type="ECO:0000313" key="14">
    <source>
        <dbReference type="Proteomes" id="UP000017836"/>
    </source>
</evidence>
<keyword evidence="4" id="KW-0862">Zinc</keyword>
<keyword evidence="3 9" id="KW-0863">Zinc-finger</keyword>